<dbReference type="SUPFAM" id="SSF51735">
    <property type="entry name" value="NAD(P)-binding Rossmann-fold domains"/>
    <property type="match status" value="1"/>
</dbReference>
<evidence type="ECO:0000256" key="1">
    <source>
        <dbReference type="ARBA" id="ARBA00022857"/>
    </source>
</evidence>
<dbReference type="STRING" id="88036.D8SCT2"/>
<evidence type="ECO:0000259" key="3">
    <source>
        <dbReference type="SMART" id="SM00829"/>
    </source>
</evidence>
<dbReference type="PANTHER" id="PTHR48106:SF2">
    <property type="entry name" value="ZN2+-BINDING DEHYDROGENASE"/>
    <property type="match status" value="1"/>
</dbReference>
<reference evidence="4 5" key="1">
    <citation type="journal article" date="2011" name="Science">
        <title>The Selaginella genome identifies genetic changes associated with the evolution of vascular plants.</title>
        <authorList>
            <person name="Banks J.A."/>
            <person name="Nishiyama T."/>
            <person name="Hasebe M."/>
            <person name="Bowman J.L."/>
            <person name="Gribskov M."/>
            <person name="dePamphilis C."/>
            <person name="Albert V.A."/>
            <person name="Aono N."/>
            <person name="Aoyama T."/>
            <person name="Ambrose B.A."/>
            <person name="Ashton N.W."/>
            <person name="Axtell M.J."/>
            <person name="Barker E."/>
            <person name="Barker M.S."/>
            <person name="Bennetzen J.L."/>
            <person name="Bonawitz N.D."/>
            <person name="Chapple C."/>
            <person name="Cheng C."/>
            <person name="Correa L.G."/>
            <person name="Dacre M."/>
            <person name="DeBarry J."/>
            <person name="Dreyer I."/>
            <person name="Elias M."/>
            <person name="Engstrom E.M."/>
            <person name="Estelle M."/>
            <person name="Feng L."/>
            <person name="Finet C."/>
            <person name="Floyd S.K."/>
            <person name="Frommer W.B."/>
            <person name="Fujita T."/>
            <person name="Gramzow L."/>
            <person name="Gutensohn M."/>
            <person name="Harholt J."/>
            <person name="Hattori M."/>
            <person name="Heyl A."/>
            <person name="Hirai T."/>
            <person name="Hiwatashi Y."/>
            <person name="Ishikawa M."/>
            <person name="Iwata M."/>
            <person name="Karol K.G."/>
            <person name="Koehler B."/>
            <person name="Kolukisaoglu U."/>
            <person name="Kubo M."/>
            <person name="Kurata T."/>
            <person name="Lalonde S."/>
            <person name="Li K."/>
            <person name="Li Y."/>
            <person name="Litt A."/>
            <person name="Lyons E."/>
            <person name="Manning G."/>
            <person name="Maruyama T."/>
            <person name="Michael T.P."/>
            <person name="Mikami K."/>
            <person name="Miyazaki S."/>
            <person name="Morinaga S."/>
            <person name="Murata T."/>
            <person name="Mueller-Roeber B."/>
            <person name="Nelson D.R."/>
            <person name="Obara M."/>
            <person name="Oguri Y."/>
            <person name="Olmstead R.G."/>
            <person name="Onodera N."/>
            <person name="Petersen B.L."/>
            <person name="Pils B."/>
            <person name="Prigge M."/>
            <person name="Rensing S.A."/>
            <person name="Riano-Pachon D.M."/>
            <person name="Roberts A.W."/>
            <person name="Sato Y."/>
            <person name="Scheller H.V."/>
            <person name="Schulz B."/>
            <person name="Schulz C."/>
            <person name="Shakirov E.V."/>
            <person name="Shibagaki N."/>
            <person name="Shinohara N."/>
            <person name="Shippen D.E."/>
            <person name="Soerensen I."/>
            <person name="Sotooka R."/>
            <person name="Sugimoto N."/>
            <person name="Sugita M."/>
            <person name="Sumikawa N."/>
            <person name="Tanurdzic M."/>
            <person name="Theissen G."/>
            <person name="Ulvskov P."/>
            <person name="Wakazuki S."/>
            <person name="Weng J.K."/>
            <person name="Willats W.W."/>
            <person name="Wipf D."/>
            <person name="Wolf P.G."/>
            <person name="Yang L."/>
            <person name="Zimmer A.D."/>
            <person name="Zhu Q."/>
            <person name="Mitros T."/>
            <person name="Hellsten U."/>
            <person name="Loque D."/>
            <person name="Otillar R."/>
            <person name="Salamov A."/>
            <person name="Schmutz J."/>
            <person name="Shapiro H."/>
            <person name="Lindquist E."/>
            <person name="Lucas S."/>
            <person name="Rokhsar D."/>
            <person name="Grigoriev I.V."/>
        </authorList>
    </citation>
    <scope>NUCLEOTIDE SEQUENCE [LARGE SCALE GENOMIC DNA]</scope>
</reference>
<proteinExistence type="predicted"/>
<dbReference type="Gene3D" id="3.40.50.720">
    <property type="entry name" value="NAD(P)-binding Rossmann-like Domain"/>
    <property type="match status" value="2"/>
</dbReference>
<dbReference type="PANTHER" id="PTHR48106">
    <property type="entry name" value="QUINONE OXIDOREDUCTASE PIG3-RELATED"/>
    <property type="match status" value="1"/>
</dbReference>
<organism evidence="5">
    <name type="scientific">Selaginella moellendorffii</name>
    <name type="common">Spikemoss</name>
    <dbReference type="NCBI Taxonomy" id="88036"/>
    <lineage>
        <taxon>Eukaryota</taxon>
        <taxon>Viridiplantae</taxon>
        <taxon>Streptophyta</taxon>
        <taxon>Embryophyta</taxon>
        <taxon>Tracheophyta</taxon>
        <taxon>Lycopodiopsida</taxon>
        <taxon>Selaginellales</taxon>
        <taxon>Selaginellaceae</taxon>
        <taxon>Selaginella</taxon>
    </lineage>
</organism>
<dbReference type="SMART" id="SM00829">
    <property type="entry name" value="PKS_ER"/>
    <property type="match status" value="1"/>
</dbReference>
<dbReference type="Pfam" id="PF08240">
    <property type="entry name" value="ADH_N"/>
    <property type="match status" value="1"/>
</dbReference>
<keyword evidence="2" id="KW-0560">Oxidoreductase</keyword>
<sequence>MMHRAIQLLSYNREDPAAACRIGWVATPRAGSGQVVVKLLCRPVNPSDIMCLQGFYPTWKPISFPAVPGLEGMGIIHEVGENVVGLRVGQRVCPILEWSDPETWQEFLLCSADVTIPVPDSISNEVACQFFVNPFTGKEDLGWVLYALAEELEVPSGDYVIQSGASSVLGRMYIQYAHHKGIKTINLVRKNEQKEELFRLGADYVINFKEENVVKEILCASVKNRGTVIVYGTMNKAEVSVAGMDLLLREVSVKGFYLKRWIYKRSMHEFREIASTVMKLLEGKIMEPLVGEKFPLERYDDAIRRSLAKVRASRSLKLRSNAARI</sequence>
<accession>D8SCT2</accession>
<name>D8SCT2_SELML</name>
<dbReference type="HOGENOM" id="CLU_026673_3_1_1"/>
<dbReference type="OMA" id="IDIMECL"/>
<dbReference type="GO" id="GO:0070402">
    <property type="term" value="F:NADPH binding"/>
    <property type="evidence" value="ECO:0000318"/>
    <property type="project" value="GO_Central"/>
</dbReference>
<evidence type="ECO:0000313" key="4">
    <source>
        <dbReference type="EMBL" id="EFJ17908.1"/>
    </source>
</evidence>
<dbReference type="GO" id="GO:0016651">
    <property type="term" value="F:oxidoreductase activity, acting on NAD(P)H"/>
    <property type="evidence" value="ECO:0000318"/>
    <property type="project" value="GO_Central"/>
</dbReference>
<dbReference type="InParanoid" id="D8SCT2"/>
<dbReference type="SUPFAM" id="SSF50129">
    <property type="entry name" value="GroES-like"/>
    <property type="match status" value="1"/>
</dbReference>
<dbReference type="CDD" id="cd05282">
    <property type="entry name" value="ETR_like"/>
    <property type="match status" value="1"/>
</dbReference>
<dbReference type="InterPro" id="IPR020843">
    <property type="entry name" value="ER"/>
</dbReference>
<gene>
    <name evidence="4" type="ORF">SELMODRAFT_233661</name>
</gene>
<dbReference type="InterPro" id="IPR013154">
    <property type="entry name" value="ADH-like_N"/>
</dbReference>
<protein>
    <recommendedName>
        <fullName evidence="3">Enoyl reductase (ER) domain-containing protein</fullName>
    </recommendedName>
</protein>
<dbReference type="Gramene" id="EFJ17908">
    <property type="protein sequence ID" value="EFJ17908"/>
    <property type="gene ID" value="SELMODRAFT_233661"/>
</dbReference>
<evidence type="ECO:0000313" key="5">
    <source>
        <dbReference type="Proteomes" id="UP000001514"/>
    </source>
</evidence>
<keyword evidence="5" id="KW-1185">Reference proteome</keyword>
<dbReference type="eggNOG" id="KOG0025">
    <property type="taxonomic scope" value="Eukaryota"/>
</dbReference>
<dbReference type="Proteomes" id="UP000001514">
    <property type="component" value="Unassembled WGS sequence"/>
</dbReference>
<dbReference type="AlphaFoldDB" id="D8SCT2"/>
<dbReference type="InterPro" id="IPR011032">
    <property type="entry name" value="GroES-like_sf"/>
</dbReference>
<keyword evidence="1" id="KW-0521">NADP</keyword>
<dbReference type="InterPro" id="IPR036291">
    <property type="entry name" value="NAD(P)-bd_dom_sf"/>
</dbReference>
<dbReference type="KEGG" id="smo:SELMODRAFT_233661"/>
<dbReference type="Gene3D" id="3.90.180.10">
    <property type="entry name" value="Medium-chain alcohol dehydrogenases, catalytic domain"/>
    <property type="match status" value="2"/>
</dbReference>
<dbReference type="EMBL" id="GL377612">
    <property type="protein sequence ID" value="EFJ17908.1"/>
    <property type="molecule type" value="Genomic_DNA"/>
</dbReference>
<feature type="domain" description="Enoyl reductase (ER)" evidence="3">
    <location>
        <begin position="19"/>
        <end position="312"/>
    </location>
</feature>
<evidence type="ECO:0000256" key="2">
    <source>
        <dbReference type="ARBA" id="ARBA00023002"/>
    </source>
</evidence>